<evidence type="ECO:0000313" key="2">
    <source>
        <dbReference type="EMBL" id="MCP2269147.1"/>
    </source>
</evidence>
<comment type="caution">
    <text evidence="2">The sequence shown here is derived from an EMBL/GenBank/DDBJ whole genome shotgun (WGS) entry which is preliminary data.</text>
</comment>
<evidence type="ECO:0000259" key="1">
    <source>
        <dbReference type="Pfam" id="PF14206"/>
    </source>
</evidence>
<name>A0ABT1I955_9PSEU</name>
<gene>
    <name evidence="2" type="ORF">LV75_001635</name>
</gene>
<dbReference type="RefSeq" id="WP_301318848.1">
    <property type="nucleotide sequence ID" value="NZ_BAAAVB010000004.1"/>
</dbReference>
<reference evidence="2 3" key="1">
    <citation type="submission" date="2022-06" db="EMBL/GenBank/DDBJ databases">
        <title>Genomic Encyclopedia of Archaeal and Bacterial Type Strains, Phase II (KMG-II): from individual species to whole genera.</title>
        <authorList>
            <person name="Goeker M."/>
        </authorList>
    </citation>
    <scope>NUCLEOTIDE SEQUENCE [LARGE SCALE GENOMIC DNA]</scope>
    <source>
        <strain evidence="2 3">DSM 44255</strain>
    </source>
</reference>
<dbReference type="Proteomes" id="UP001205185">
    <property type="component" value="Unassembled WGS sequence"/>
</dbReference>
<accession>A0ABT1I955</accession>
<protein>
    <submittedName>
        <fullName evidence="2">Cysteine-rich CPCC</fullName>
    </submittedName>
</protein>
<dbReference type="EMBL" id="JAMTCO010000004">
    <property type="protein sequence ID" value="MCP2269147.1"/>
    <property type="molecule type" value="Genomic_DNA"/>
</dbReference>
<proteinExistence type="predicted"/>
<feature type="domain" description="Cysteine-rich CPCC" evidence="1">
    <location>
        <begin position="4"/>
        <end position="76"/>
    </location>
</feature>
<keyword evidence="3" id="KW-1185">Reference proteome</keyword>
<dbReference type="Pfam" id="PF14206">
    <property type="entry name" value="Cys_rich_CPCC"/>
    <property type="match status" value="1"/>
</dbReference>
<organism evidence="2 3">
    <name type="scientific">Actinokineospora diospyrosa</name>
    <dbReference type="NCBI Taxonomy" id="103728"/>
    <lineage>
        <taxon>Bacteria</taxon>
        <taxon>Bacillati</taxon>
        <taxon>Actinomycetota</taxon>
        <taxon>Actinomycetes</taxon>
        <taxon>Pseudonocardiales</taxon>
        <taxon>Pseudonocardiaceae</taxon>
        <taxon>Actinokineospora</taxon>
    </lineage>
</organism>
<sequence>MSSFPCPCCGYLTMAEPPESYEICGVCFWEDDSSQLRWPFSVEGANYVSLVEGQRNFVELGACEARLVPHVRPVAPTDVRDPGWRPIEPAVDSFEGEDEWAPWPEDRTVLYWWRDTFWRKG</sequence>
<evidence type="ECO:0000313" key="3">
    <source>
        <dbReference type="Proteomes" id="UP001205185"/>
    </source>
</evidence>
<dbReference type="InterPro" id="IPR025983">
    <property type="entry name" value="Cys_rich_CPCC"/>
</dbReference>